<dbReference type="GO" id="GO:0005743">
    <property type="term" value="C:mitochondrial inner membrane"/>
    <property type="evidence" value="ECO:0007669"/>
    <property type="project" value="UniProtKB-SubCell"/>
</dbReference>
<comment type="subcellular location">
    <subcellularLocation>
        <location evidence="10">Mitochondrion inner membrane</location>
        <topology evidence="10">Multi-pass membrane protein</topology>
    </subcellularLocation>
</comment>
<dbReference type="OrthoDB" id="5595506at2759"/>
<evidence type="ECO:0000256" key="6">
    <source>
        <dbReference type="ARBA" id="ARBA00023054"/>
    </source>
</evidence>
<evidence type="ECO:0000256" key="11">
    <source>
        <dbReference type="SAM" id="MobiDB-lite"/>
    </source>
</evidence>
<evidence type="ECO:0000256" key="4">
    <source>
        <dbReference type="ARBA" id="ARBA00022946"/>
    </source>
</evidence>
<dbReference type="Proteomes" id="UP000726737">
    <property type="component" value="Unassembled WGS sequence"/>
</dbReference>
<keyword evidence="13" id="KW-1185">Reference proteome</keyword>
<dbReference type="PANTHER" id="PTHR31961">
    <property type="entry name" value="SENSITIVE TO HIGH EXPRESSION PROTEIN 9, MITOCHONDRIAL"/>
    <property type="match status" value="1"/>
</dbReference>
<proteinExistence type="inferred from homology"/>
<reference evidence="12" key="1">
    <citation type="journal article" date="2020" name="Fungal Divers.">
        <title>Resolving the Mortierellaceae phylogeny through synthesis of multi-gene phylogenetics and phylogenomics.</title>
        <authorList>
            <person name="Vandepol N."/>
            <person name="Liber J."/>
            <person name="Desiro A."/>
            <person name="Na H."/>
            <person name="Kennedy M."/>
            <person name="Barry K."/>
            <person name="Grigoriev I.V."/>
            <person name="Miller A.N."/>
            <person name="O'Donnell K."/>
            <person name="Stajich J.E."/>
            <person name="Bonito G."/>
        </authorList>
    </citation>
    <scope>NUCLEOTIDE SEQUENCE</scope>
    <source>
        <strain evidence="12">KOD948</strain>
    </source>
</reference>
<dbReference type="InterPro" id="IPR008839">
    <property type="entry name" value="MDM33_fungi"/>
</dbReference>
<name>A0A9P6U9Z1_9FUNG</name>
<keyword evidence="4 10" id="KW-0809">Transit peptide</keyword>
<evidence type="ECO:0000256" key="10">
    <source>
        <dbReference type="RuleBase" id="RU364128"/>
    </source>
</evidence>
<keyword evidence="7 10" id="KW-0496">Mitochondrion</keyword>
<keyword evidence="6" id="KW-0175">Coiled coil</keyword>
<accession>A0A9P6U9Z1</accession>
<evidence type="ECO:0000256" key="1">
    <source>
        <dbReference type="ARBA" id="ARBA00007472"/>
    </source>
</evidence>
<dbReference type="AlphaFoldDB" id="A0A9P6U9Z1"/>
<comment type="similarity">
    <text evidence="1 10">Belongs to the SHE9 family.</text>
</comment>
<feature type="region of interest" description="Disordered" evidence="11">
    <location>
        <begin position="488"/>
        <end position="510"/>
    </location>
</feature>
<protein>
    <recommendedName>
        <fullName evidence="10">Sensitive to high expression protein 9, mitochondrial</fullName>
    </recommendedName>
</protein>
<evidence type="ECO:0000313" key="13">
    <source>
        <dbReference type="Proteomes" id="UP000726737"/>
    </source>
</evidence>
<dbReference type="Pfam" id="PF05546">
    <property type="entry name" value="She9_MDM33"/>
    <property type="match status" value="1"/>
</dbReference>
<keyword evidence="8 10" id="KW-0472">Membrane</keyword>
<dbReference type="EMBL" id="JAAAJA010000009">
    <property type="protein sequence ID" value="KAG0267031.1"/>
    <property type="molecule type" value="Genomic_DNA"/>
</dbReference>
<feature type="region of interest" description="Disordered" evidence="11">
    <location>
        <begin position="148"/>
        <end position="185"/>
    </location>
</feature>
<evidence type="ECO:0000256" key="3">
    <source>
        <dbReference type="ARBA" id="ARBA00022792"/>
    </source>
</evidence>
<gene>
    <name evidence="12" type="primary">SHE9</name>
    <name evidence="12" type="ORF">BG011_009779</name>
</gene>
<evidence type="ECO:0000256" key="5">
    <source>
        <dbReference type="ARBA" id="ARBA00022989"/>
    </source>
</evidence>
<dbReference type="PANTHER" id="PTHR31961:SF3">
    <property type="entry name" value="SENSITIVE TO HIGH EXPRESSION PROTEIN 9, MITOCHONDRIAL"/>
    <property type="match status" value="1"/>
</dbReference>
<feature type="compositionally biased region" description="Polar residues" evidence="11">
    <location>
        <begin position="157"/>
        <end position="176"/>
    </location>
</feature>
<dbReference type="GO" id="GO:0007007">
    <property type="term" value="P:inner mitochondrial membrane organization"/>
    <property type="evidence" value="ECO:0007669"/>
    <property type="project" value="TreeGrafter"/>
</dbReference>
<keyword evidence="2 10" id="KW-0812">Transmembrane</keyword>
<evidence type="ECO:0000313" key="12">
    <source>
        <dbReference type="EMBL" id="KAG0267031.1"/>
    </source>
</evidence>
<evidence type="ECO:0000256" key="9">
    <source>
        <dbReference type="ARBA" id="ARBA00024807"/>
    </source>
</evidence>
<feature type="transmembrane region" description="Helical" evidence="10">
    <location>
        <begin position="422"/>
        <end position="442"/>
    </location>
</feature>
<keyword evidence="3 10" id="KW-0999">Mitochondrion inner membrane</keyword>
<evidence type="ECO:0000256" key="8">
    <source>
        <dbReference type="ARBA" id="ARBA00023136"/>
    </source>
</evidence>
<feature type="transmembrane region" description="Helical" evidence="10">
    <location>
        <begin position="644"/>
        <end position="664"/>
    </location>
</feature>
<organism evidence="12 13">
    <name type="scientific">Mortierella polycephala</name>
    <dbReference type="NCBI Taxonomy" id="41804"/>
    <lineage>
        <taxon>Eukaryota</taxon>
        <taxon>Fungi</taxon>
        <taxon>Fungi incertae sedis</taxon>
        <taxon>Mucoromycota</taxon>
        <taxon>Mortierellomycotina</taxon>
        <taxon>Mortierellomycetes</taxon>
        <taxon>Mortierellales</taxon>
        <taxon>Mortierellaceae</taxon>
        <taxon>Mortierella</taxon>
    </lineage>
</organism>
<keyword evidence="5 10" id="KW-1133">Transmembrane helix</keyword>
<evidence type="ECO:0000256" key="7">
    <source>
        <dbReference type="ARBA" id="ARBA00023128"/>
    </source>
</evidence>
<feature type="region of interest" description="Disordered" evidence="11">
    <location>
        <begin position="215"/>
        <end position="245"/>
    </location>
</feature>
<comment type="function">
    <text evidence="9">Required for the maintenance of the structure of the mitochondrial inner membrane. Involved in mitochondrial morphology. Causes growth arrest when highly overexpressed.</text>
</comment>
<evidence type="ECO:0000256" key="2">
    <source>
        <dbReference type="ARBA" id="ARBA00022692"/>
    </source>
</evidence>
<sequence>MSSSIRLVRPTSSLARNHFHLLDSRMALSSSVGTLLARRTFSGTIARNSSQSSGGESKGAIGKGKVEVEHIEEGVKKKAAEEVERKRLEAQDAALKEILDSAAAEKKKIEEEAIKIAKEKAQKAAREAAEAAEAEAARARVKSRLEAERQAAEKLKQQQTSVKTDSQVSGSISSFTPPKDSMALKSDIGSASASKTIEEKVRLGNSGVIASVAEKAPSAGSGEHWEKVNEPSTHPGLGDDPLEPFKTRLLPYKRSLESSTEYLRSSLPESFRQLSESVKRKDYRNTVAQLSEHLNNFTGYNSINELKHKVITHGDRLDEARIKLAQAKHAYEDAIRTRSDTQKAINDLLQRKHLWSPNDVIRFTDLYRSEHANEQAELMTRAEYKEAEANVEEKSRKLTTIIMERYHEEQVWSDKIRAASTYGTWGLIGMNVMAFLIVQAFVEPRRRRKQIERYEGLVQDLTERGILPEKTQSITAAASGSIEPPFGDDLSAASAVGSQPDGNSSSASNNAPVVAVGGALLGGEDVLAKLIQSAERQEERLDRMESMLIKRIPEALEDDIQDKERTEHGPGFVLADDGTLVFIAEEDEAAMVDMGETWTEERSQGARSRGWSETAVEPSLKAGGRLSRVLSDGDAKVIATRRDFLISGLGGAIIGGLVTLAVMMNR</sequence>
<comment type="caution">
    <text evidence="12">The sequence shown here is derived from an EMBL/GenBank/DDBJ whole genome shotgun (WGS) entry which is preliminary data.</text>
</comment>
<comment type="subunit">
    <text evidence="10">Homooligomer.</text>
</comment>